<proteinExistence type="inferred from homology"/>
<dbReference type="CDD" id="cd04186">
    <property type="entry name" value="GT_2_like_c"/>
    <property type="match status" value="1"/>
</dbReference>
<organism evidence="5 6">
    <name type="scientific">Urbifossiella limnaea</name>
    <dbReference type="NCBI Taxonomy" id="2528023"/>
    <lineage>
        <taxon>Bacteria</taxon>
        <taxon>Pseudomonadati</taxon>
        <taxon>Planctomycetota</taxon>
        <taxon>Planctomycetia</taxon>
        <taxon>Gemmatales</taxon>
        <taxon>Gemmataceae</taxon>
        <taxon>Urbifossiella</taxon>
    </lineage>
</organism>
<evidence type="ECO:0000256" key="2">
    <source>
        <dbReference type="ARBA" id="ARBA00022676"/>
    </source>
</evidence>
<dbReference type="GO" id="GO:0016757">
    <property type="term" value="F:glycosyltransferase activity"/>
    <property type="evidence" value="ECO:0007669"/>
    <property type="project" value="UniProtKB-KW"/>
</dbReference>
<dbReference type="RefSeq" id="WP_145240676.1">
    <property type="nucleotide sequence ID" value="NZ_CP036273.1"/>
</dbReference>
<dbReference type="InterPro" id="IPR029044">
    <property type="entry name" value="Nucleotide-diphossugar_trans"/>
</dbReference>
<evidence type="ECO:0000259" key="4">
    <source>
        <dbReference type="Pfam" id="PF00535"/>
    </source>
</evidence>
<dbReference type="PANTHER" id="PTHR43179:SF12">
    <property type="entry name" value="GALACTOFURANOSYLTRANSFERASE GLFT2"/>
    <property type="match status" value="1"/>
</dbReference>
<dbReference type="OrthoDB" id="2592041at2"/>
<sequence>MNEPLVTVLVVNFNGRRHLPACLAALAEQTLPRHRFEVVVVDNASRDDSVAWLRREHPWVRVVARPDNAGFAGGNNAGLPFARGRYLVLLNNDTIPDPHWLSELVSSAHSGGCAASKLVFAHDPTLVNSAGLDLLRDGRGADRGFRQRDCGQFEQGGPVFAGCGAAVLFDTHALDGPLFDPRYFVYYEDLDTFWRGQLAGRPTVYAPRSLVRHVHGGSAGEESPLFRYHVERNRTLTSLRNGDLFLAATAAFGLALRSARSLARWLAGRERRQMALATLRAFAAFLLLAPAVLAERAATRAGV</sequence>
<name>A0A517XVQ9_9BACT</name>
<keyword evidence="6" id="KW-1185">Reference proteome</keyword>
<dbReference type="KEGG" id="uli:ETAA1_35750"/>
<accession>A0A517XVQ9</accession>
<evidence type="ECO:0000256" key="1">
    <source>
        <dbReference type="ARBA" id="ARBA00006739"/>
    </source>
</evidence>
<evidence type="ECO:0000313" key="6">
    <source>
        <dbReference type="Proteomes" id="UP000319576"/>
    </source>
</evidence>
<dbReference type="SUPFAM" id="SSF53448">
    <property type="entry name" value="Nucleotide-diphospho-sugar transferases"/>
    <property type="match status" value="1"/>
</dbReference>
<evidence type="ECO:0000256" key="3">
    <source>
        <dbReference type="ARBA" id="ARBA00022679"/>
    </source>
</evidence>
<dbReference type="Pfam" id="PF00535">
    <property type="entry name" value="Glycos_transf_2"/>
    <property type="match status" value="1"/>
</dbReference>
<evidence type="ECO:0000313" key="5">
    <source>
        <dbReference type="EMBL" id="QDU21605.1"/>
    </source>
</evidence>
<dbReference type="PANTHER" id="PTHR43179">
    <property type="entry name" value="RHAMNOSYLTRANSFERASE WBBL"/>
    <property type="match status" value="1"/>
</dbReference>
<reference evidence="5 6" key="1">
    <citation type="submission" date="2019-02" db="EMBL/GenBank/DDBJ databases">
        <title>Deep-cultivation of Planctomycetes and their phenomic and genomic characterization uncovers novel biology.</title>
        <authorList>
            <person name="Wiegand S."/>
            <person name="Jogler M."/>
            <person name="Boedeker C."/>
            <person name="Pinto D."/>
            <person name="Vollmers J."/>
            <person name="Rivas-Marin E."/>
            <person name="Kohn T."/>
            <person name="Peeters S.H."/>
            <person name="Heuer A."/>
            <person name="Rast P."/>
            <person name="Oberbeckmann S."/>
            <person name="Bunk B."/>
            <person name="Jeske O."/>
            <person name="Meyerdierks A."/>
            <person name="Storesund J.E."/>
            <person name="Kallscheuer N."/>
            <person name="Luecker S."/>
            <person name="Lage O.M."/>
            <person name="Pohl T."/>
            <person name="Merkel B.J."/>
            <person name="Hornburger P."/>
            <person name="Mueller R.-W."/>
            <person name="Bruemmer F."/>
            <person name="Labrenz M."/>
            <person name="Spormann A.M."/>
            <person name="Op den Camp H."/>
            <person name="Overmann J."/>
            <person name="Amann R."/>
            <person name="Jetten M.S.M."/>
            <person name="Mascher T."/>
            <person name="Medema M.H."/>
            <person name="Devos D.P."/>
            <person name="Kaster A.-K."/>
            <person name="Ovreas L."/>
            <person name="Rohde M."/>
            <person name="Galperin M.Y."/>
            <person name="Jogler C."/>
        </authorList>
    </citation>
    <scope>NUCLEOTIDE SEQUENCE [LARGE SCALE GENOMIC DNA]</scope>
    <source>
        <strain evidence="5 6">ETA_A1</strain>
    </source>
</reference>
<dbReference type="Gene3D" id="3.90.550.10">
    <property type="entry name" value="Spore Coat Polysaccharide Biosynthesis Protein SpsA, Chain A"/>
    <property type="match status" value="1"/>
</dbReference>
<comment type="similarity">
    <text evidence="1">Belongs to the glycosyltransferase 2 family.</text>
</comment>
<keyword evidence="2" id="KW-0328">Glycosyltransferase</keyword>
<dbReference type="Proteomes" id="UP000319576">
    <property type="component" value="Chromosome"/>
</dbReference>
<dbReference type="EMBL" id="CP036273">
    <property type="protein sequence ID" value="QDU21605.1"/>
    <property type="molecule type" value="Genomic_DNA"/>
</dbReference>
<feature type="domain" description="Glycosyltransferase 2-like" evidence="4">
    <location>
        <begin position="7"/>
        <end position="115"/>
    </location>
</feature>
<dbReference type="InterPro" id="IPR001173">
    <property type="entry name" value="Glyco_trans_2-like"/>
</dbReference>
<dbReference type="AlphaFoldDB" id="A0A517XVQ9"/>
<protein>
    <submittedName>
        <fullName evidence="5">Putative glycosyl transferase</fullName>
    </submittedName>
</protein>
<gene>
    <name evidence="5" type="ORF">ETAA1_35750</name>
</gene>
<keyword evidence="3 5" id="KW-0808">Transferase</keyword>